<dbReference type="Gene3D" id="3.10.280.10">
    <property type="entry name" value="Mitochondrial glycoprotein"/>
    <property type="match status" value="1"/>
</dbReference>
<name>A0A9Q3F9V9_9BASI</name>
<gene>
    <name evidence="1" type="ORF">O181_073090</name>
</gene>
<evidence type="ECO:0000313" key="2">
    <source>
        <dbReference type="Proteomes" id="UP000765509"/>
    </source>
</evidence>
<dbReference type="PANTHER" id="PTHR10826:SF1">
    <property type="entry name" value="COMPLEMENT COMPONENT 1 Q SUBCOMPONENT-BINDING PROTEIN, MITOCHONDRIAL"/>
    <property type="match status" value="1"/>
</dbReference>
<dbReference type="Pfam" id="PF02330">
    <property type="entry name" value="MAM33"/>
    <property type="match status" value="1"/>
</dbReference>
<keyword evidence="2" id="KW-1185">Reference proteome</keyword>
<dbReference type="OrthoDB" id="278212at2759"/>
<evidence type="ECO:0000313" key="1">
    <source>
        <dbReference type="EMBL" id="MBW0533375.1"/>
    </source>
</evidence>
<dbReference type="InterPro" id="IPR003428">
    <property type="entry name" value="MAM33"/>
</dbReference>
<accession>A0A9Q3F9V9</accession>
<dbReference type="PANTHER" id="PTHR10826">
    <property type="entry name" value="COMPLEMENT COMPONENT 1"/>
    <property type="match status" value="1"/>
</dbReference>
<dbReference type="InterPro" id="IPR036561">
    <property type="entry name" value="MAM33_sf"/>
</dbReference>
<reference evidence="1" key="1">
    <citation type="submission" date="2021-03" db="EMBL/GenBank/DDBJ databases">
        <title>Draft genome sequence of rust myrtle Austropuccinia psidii MF-1, a brazilian biotype.</title>
        <authorList>
            <person name="Quecine M.C."/>
            <person name="Pachon D.M.R."/>
            <person name="Bonatelli M.L."/>
            <person name="Correr F.H."/>
            <person name="Franceschini L.M."/>
            <person name="Leite T.F."/>
            <person name="Margarido G.R.A."/>
            <person name="Almeida C.A."/>
            <person name="Ferrarezi J.A."/>
            <person name="Labate C.A."/>
        </authorList>
    </citation>
    <scope>NUCLEOTIDE SEQUENCE</scope>
    <source>
        <strain evidence="1">MF-1</strain>
    </source>
</reference>
<evidence type="ECO:0008006" key="3">
    <source>
        <dbReference type="Google" id="ProtNLM"/>
    </source>
</evidence>
<sequence length="272" mass="30327">MLSKAIAGLSRQASRRPLQLASRLPQKPALSAICLRSSAFCHQTSAWVSPQRPFSASSMKSSAGQTDAELISKLDAELSYEQESGSTSEPQWLTAFKADDTFKILDQPGSDQVILTRSFGNENIRITFSCSDLERDEELDDELELENEDGEKGQIGNCRIRSAITITKPGKGGIIIDSTTDGTAFDIDNVSLYDDEKLALDETSENDWKRRGLYFGPTFVDLDEGLQQSFTEFLNERAIGPELAVIVLDLAEHKEQKEYVRWLKQMSKFVKS</sequence>
<organism evidence="1 2">
    <name type="scientific">Austropuccinia psidii MF-1</name>
    <dbReference type="NCBI Taxonomy" id="1389203"/>
    <lineage>
        <taxon>Eukaryota</taxon>
        <taxon>Fungi</taxon>
        <taxon>Dikarya</taxon>
        <taxon>Basidiomycota</taxon>
        <taxon>Pucciniomycotina</taxon>
        <taxon>Pucciniomycetes</taxon>
        <taxon>Pucciniales</taxon>
        <taxon>Sphaerophragmiaceae</taxon>
        <taxon>Austropuccinia</taxon>
    </lineage>
</organism>
<dbReference type="Proteomes" id="UP000765509">
    <property type="component" value="Unassembled WGS sequence"/>
</dbReference>
<dbReference type="GO" id="GO:0005759">
    <property type="term" value="C:mitochondrial matrix"/>
    <property type="evidence" value="ECO:0007669"/>
    <property type="project" value="InterPro"/>
</dbReference>
<dbReference type="EMBL" id="AVOT02038487">
    <property type="protein sequence ID" value="MBW0533375.1"/>
    <property type="molecule type" value="Genomic_DNA"/>
</dbReference>
<dbReference type="SUPFAM" id="SSF54529">
    <property type="entry name" value="Mitochondrial glycoprotein MAM33-like"/>
    <property type="match status" value="1"/>
</dbReference>
<dbReference type="AlphaFoldDB" id="A0A9Q3F9V9"/>
<proteinExistence type="predicted"/>
<comment type="caution">
    <text evidence="1">The sequence shown here is derived from an EMBL/GenBank/DDBJ whole genome shotgun (WGS) entry which is preliminary data.</text>
</comment>
<protein>
    <recommendedName>
        <fullName evidence="3">Mitochondrial glyco protein</fullName>
    </recommendedName>
</protein>
<dbReference type="GO" id="GO:0042256">
    <property type="term" value="P:cytosolic ribosome assembly"/>
    <property type="evidence" value="ECO:0007669"/>
    <property type="project" value="TreeGrafter"/>
</dbReference>